<protein>
    <submittedName>
        <fullName evidence="2">Uncharacterized protein</fullName>
    </submittedName>
</protein>
<evidence type="ECO:0000313" key="3">
    <source>
        <dbReference type="Proteomes" id="UP000651475"/>
    </source>
</evidence>
<name>A0ABR7DLQ8_9BACT</name>
<accession>A0ABR7DLQ8</accession>
<dbReference type="RefSeq" id="WP_186929161.1">
    <property type="nucleotide sequence ID" value="NZ_JACOOJ010000007.1"/>
</dbReference>
<comment type="caution">
    <text evidence="2">The sequence shown here is derived from an EMBL/GenBank/DDBJ whole genome shotgun (WGS) entry which is preliminary data.</text>
</comment>
<gene>
    <name evidence="2" type="ORF">H8S65_06265</name>
</gene>
<sequence>MHKKTEFCTAPSHTPTTYTLFQNLITHWNTRIDHYRVSVSQRLGAGKGGSTGKGDNTPTPTPPLGDEEGRPGEL</sequence>
<keyword evidence="3" id="KW-1185">Reference proteome</keyword>
<evidence type="ECO:0000256" key="1">
    <source>
        <dbReference type="SAM" id="MobiDB-lite"/>
    </source>
</evidence>
<evidence type="ECO:0000313" key="2">
    <source>
        <dbReference type="EMBL" id="MBC5632372.1"/>
    </source>
</evidence>
<reference evidence="2 3" key="1">
    <citation type="submission" date="2020-08" db="EMBL/GenBank/DDBJ databases">
        <title>Genome public.</title>
        <authorList>
            <person name="Liu C."/>
            <person name="Sun Q."/>
        </authorList>
    </citation>
    <scope>NUCLEOTIDE SEQUENCE [LARGE SCALE GENOMIC DNA]</scope>
    <source>
        <strain evidence="2 3">NSJ-79</strain>
    </source>
</reference>
<organism evidence="2 3">
    <name type="scientific">Parabacteroides hominis</name>
    <dbReference type="NCBI Taxonomy" id="2763057"/>
    <lineage>
        <taxon>Bacteria</taxon>
        <taxon>Pseudomonadati</taxon>
        <taxon>Bacteroidota</taxon>
        <taxon>Bacteroidia</taxon>
        <taxon>Bacteroidales</taxon>
        <taxon>Tannerellaceae</taxon>
        <taxon>Parabacteroides</taxon>
    </lineage>
</organism>
<proteinExistence type="predicted"/>
<dbReference type="EMBL" id="JACOOJ010000007">
    <property type="protein sequence ID" value="MBC5632372.1"/>
    <property type="molecule type" value="Genomic_DNA"/>
</dbReference>
<feature type="region of interest" description="Disordered" evidence="1">
    <location>
        <begin position="41"/>
        <end position="74"/>
    </location>
</feature>
<dbReference type="Proteomes" id="UP000651475">
    <property type="component" value="Unassembled WGS sequence"/>
</dbReference>